<dbReference type="Pfam" id="PF00250">
    <property type="entry name" value="Forkhead"/>
    <property type="match status" value="1"/>
</dbReference>
<dbReference type="Ensembl" id="ENSSGRT00000112200.1">
    <property type="protein sequence ID" value="ENSSGRP00000105558.1"/>
    <property type="gene ID" value="ENSSGRG00000052233.1"/>
</dbReference>
<dbReference type="InParanoid" id="A0A672STK1"/>
<evidence type="ECO:0000313" key="5">
    <source>
        <dbReference type="Proteomes" id="UP000472262"/>
    </source>
</evidence>
<evidence type="ECO:0000256" key="2">
    <source>
        <dbReference type="PROSITE-ProRule" id="PRU00089"/>
    </source>
</evidence>
<evidence type="ECO:0000313" key="4">
    <source>
        <dbReference type="Ensembl" id="ENSSGRP00000105558.1"/>
    </source>
</evidence>
<feature type="DNA-binding region" description="Fork-head" evidence="2">
    <location>
        <begin position="74"/>
        <end position="154"/>
    </location>
</feature>
<keyword evidence="1 2" id="KW-0238">DNA-binding</keyword>
<protein>
    <submittedName>
        <fullName evidence="4">Forkhead box protein H1-like</fullName>
    </submittedName>
</protein>
<dbReference type="AlphaFoldDB" id="A0A672STK1"/>
<keyword evidence="5" id="KW-1185">Reference proteome</keyword>
<evidence type="ECO:0000259" key="3">
    <source>
        <dbReference type="PROSITE" id="PS50039"/>
    </source>
</evidence>
<dbReference type="Gene3D" id="1.10.10.10">
    <property type="entry name" value="Winged helix-like DNA-binding domain superfamily/Winged helix DNA-binding domain"/>
    <property type="match status" value="1"/>
</dbReference>
<dbReference type="InterPro" id="IPR052327">
    <property type="entry name" value="Activin_resp_transcr_regulator"/>
</dbReference>
<sequence>ELFIKGILNVSRFPKIIIKLHHGYKWGLIFSVFSLSLDQELIMTNNRVKGGFSGLLAESSGVPRRRYKRYTTGTYIGLIAYAIQDSPDKMLTFKQIMKKLEPFVLGDKKGIENNTRVCLSSNRCFVKVPVDPDYPNPKKNFWKVDENGITPKMFRRHFKYLINMFPGLSIQTQQVDECEDNAPEPLIPVCKVTERKSEGKFTGPFSIESLLKSDREVKRLEEHPHYTDAQLGRSKRKNVYEYEAVKCYYPVSAVGCELASAKRPRLSSGPQFRQFLPPHVTYDHHVLFSSPLMYDIRYARW</sequence>
<feature type="domain" description="Fork-head" evidence="3">
    <location>
        <begin position="74"/>
        <end position="154"/>
    </location>
</feature>
<reference evidence="4" key="2">
    <citation type="submission" date="2025-09" db="UniProtKB">
        <authorList>
            <consortium name="Ensembl"/>
        </authorList>
    </citation>
    <scope>IDENTIFICATION</scope>
</reference>
<dbReference type="PANTHER" id="PTHR47316:SF1">
    <property type="entry name" value="FORKHEAD BOX PROTEIN H1"/>
    <property type="match status" value="1"/>
</dbReference>
<dbReference type="GO" id="GO:0005634">
    <property type="term" value="C:nucleus"/>
    <property type="evidence" value="ECO:0007669"/>
    <property type="project" value="UniProtKB-SubCell"/>
</dbReference>
<dbReference type="SMART" id="SM00339">
    <property type="entry name" value="FH"/>
    <property type="match status" value="1"/>
</dbReference>
<dbReference type="InterPro" id="IPR036390">
    <property type="entry name" value="WH_DNA-bd_sf"/>
</dbReference>
<accession>A0A672STK1</accession>
<evidence type="ECO:0000256" key="1">
    <source>
        <dbReference type="ARBA" id="ARBA00023125"/>
    </source>
</evidence>
<dbReference type="SUPFAM" id="SSF46785">
    <property type="entry name" value="Winged helix' DNA-binding domain"/>
    <property type="match status" value="1"/>
</dbReference>
<dbReference type="OMA" id="DIRYARW"/>
<dbReference type="Proteomes" id="UP000472262">
    <property type="component" value="Unassembled WGS sequence"/>
</dbReference>
<gene>
    <name evidence="4" type="primary">LOC107556356</name>
</gene>
<dbReference type="InterPro" id="IPR036388">
    <property type="entry name" value="WH-like_DNA-bd_sf"/>
</dbReference>
<dbReference type="PROSITE" id="PS50039">
    <property type="entry name" value="FORK_HEAD_3"/>
    <property type="match status" value="1"/>
</dbReference>
<keyword evidence="2" id="KW-0539">Nucleus</keyword>
<dbReference type="GO" id="GO:0003700">
    <property type="term" value="F:DNA-binding transcription factor activity"/>
    <property type="evidence" value="ECO:0007669"/>
    <property type="project" value="InterPro"/>
</dbReference>
<comment type="subcellular location">
    <subcellularLocation>
        <location evidence="2">Nucleus</location>
    </subcellularLocation>
</comment>
<reference evidence="4" key="1">
    <citation type="submission" date="2025-08" db="UniProtKB">
        <authorList>
            <consortium name="Ensembl"/>
        </authorList>
    </citation>
    <scope>IDENTIFICATION</scope>
</reference>
<name>A0A672STK1_SINGR</name>
<organism evidence="4 5">
    <name type="scientific">Sinocyclocheilus grahami</name>
    <name type="common">Dianchi golden-line fish</name>
    <name type="synonym">Barbus grahami</name>
    <dbReference type="NCBI Taxonomy" id="75366"/>
    <lineage>
        <taxon>Eukaryota</taxon>
        <taxon>Metazoa</taxon>
        <taxon>Chordata</taxon>
        <taxon>Craniata</taxon>
        <taxon>Vertebrata</taxon>
        <taxon>Euteleostomi</taxon>
        <taxon>Actinopterygii</taxon>
        <taxon>Neopterygii</taxon>
        <taxon>Teleostei</taxon>
        <taxon>Ostariophysi</taxon>
        <taxon>Cypriniformes</taxon>
        <taxon>Cyprinidae</taxon>
        <taxon>Cyprininae</taxon>
        <taxon>Sinocyclocheilus</taxon>
    </lineage>
</organism>
<proteinExistence type="predicted"/>
<dbReference type="GO" id="GO:0043565">
    <property type="term" value="F:sequence-specific DNA binding"/>
    <property type="evidence" value="ECO:0007669"/>
    <property type="project" value="InterPro"/>
</dbReference>
<dbReference type="FunCoup" id="A0A672STK1">
    <property type="interactions" value="80"/>
</dbReference>
<dbReference type="PANTHER" id="PTHR47316">
    <property type="entry name" value="FORKHEAD BOX PROTEIN H1"/>
    <property type="match status" value="1"/>
</dbReference>
<dbReference type="InterPro" id="IPR001766">
    <property type="entry name" value="Fork_head_dom"/>
</dbReference>